<dbReference type="STRING" id="857566.A0A1E3PMQ2"/>
<dbReference type="InterPro" id="IPR055561">
    <property type="entry name" value="DUF7137"/>
</dbReference>
<name>A0A1E3PMQ2_9ASCO</name>
<dbReference type="PANTHER" id="PTHR42028:SF1">
    <property type="entry name" value="YALI0E30657P"/>
    <property type="match status" value="1"/>
</dbReference>
<dbReference type="OrthoDB" id="2435509at2759"/>
<accession>A0A1E3PMQ2</accession>
<keyword evidence="4" id="KW-1185">Reference proteome</keyword>
<dbReference type="Proteomes" id="UP000095009">
    <property type="component" value="Unassembled WGS sequence"/>
</dbReference>
<dbReference type="PANTHER" id="PTHR42028">
    <property type="entry name" value="CHROMOSOME 1, WHOLE GENOME SHOTGUN SEQUENCE"/>
    <property type="match status" value="1"/>
</dbReference>
<sequence>MPSITPSSTDRIHSSSESSKVTSKEQSGSRTSSSGQSKSSSASFSVSIDPRLAPGGVTLLQPEPTLVDYVKSGDNVTFSWTYTSLIVTPSAINIEAYCTKNDYYYTIANNHSATDMNVIWDTSNTGSESTNDSTPLLMANYILYMYDSEKEVDKTIASAGYLAQFNSFKFGIYKPQANVSNENYNCVNCKSGALQSGRISIIGPFFAALAIALIHF</sequence>
<evidence type="ECO:0000259" key="2">
    <source>
        <dbReference type="Pfam" id="PF23585"/>
    </source>
</evidence>
<dbReference type="EMBL" id="KV454408">
    <property type="protein sequence ID" value="ODQ66222.1"/>
    <property type="molecule type" value="Genomic_DNA"/>
</dbReference>
<feature type="compositionally biased region" description="Low complexity" evidence="1">
    <location>
        <begin position="15"/>
        <end position="45"/>
    </location>
</feature>
<evidence type="ECO:0000313" key="4">
    <source>
        <dbReference type="Proteomes" id="UP000095009"/>
    </source>
</evidence>
<evidence type="ECO:0000256" key="1">
    <source>
        <dbReference type="SAM" id="MobiDB-lite"/>
    </source>
</evidence>
<gene>
    <name evidence="3" type="ORF">NADFUDRAFT_77659</name>
</gene>
<organism evidence="3 4">
    <name type="scientific">Nadsonia fulvescens var. elongata DSM 6958</name>
    <dbReference type="NCBI Taxonomy" id="857566"/>
    <lineage>
        <taxon>Eukaryota</taxon>
        <taxon>Fungi</taxon>
        <taxon>Dikarya</taxon>
        <taxon>Ascomycota</taxon>
        <taxon>Saccharomycotina</taxon>
        <taxon>Dipodascomycetes</taxon>
        <taxon>Dipodascales</taxon>
        <taxon>Dipodascales incertae sedis</taxon>
        <taxon>Nadsonia</taxon>
    </lineage>
</organism>
<evidence type="ECO:0000313" key="3">
    <source>
        <dbReference type="EMBL" id="ODQ66222.1"/>
    </source>
</evidence>
<feature type="domain" description="DUF7137" evidence="2">
    <location>
        <begin position="52"/>
        <end position="187"/>
    </location>
</feature>
<protein>
    <recommendedName>
        <fullName evidence="2">DUF7137 domain-containing protein</fullName>
    </recommendedName>
</protein>
<dbReference type="AlphaFoldDB" id="A0A1E3PMQ2"/>
<reference evidence="3 4" key="1">
    <citation type="journal article" date="2016" name="Proc. Natl. Acad. Sci. U.S.A.">
        <title>Comparative genomics of biotechnologically important yeasts.</title>
        <authorList>
            <person name="Riley R."/>
            <person name="Haridas S."/>
            <person name="Wolfe K.H."/>
            <person name="Lopes M.R."/>
            <person name="Hittinger C.T."/>
            <person name="Goeker M."/>
            <person name="Salamov A.A."/>
            <person name="Wisecaver J.H."/>
            <person name="Long T.M."/>
            <person name="Calvey C.H."/>
            <person name="Aerts A.L."/>
            <person name="Barry K.W."/>
            <person name="Choi C."/>
            <person name="Clum A."/>
            <person name="Coughlan A.Y."/>
            <person name="Deshpande S."/>
            <person name="Douglass A.P."/>
            <person name="Hanson S.J."/>
            <person name="Klenk H.-P."/>
            <person name="LaButti K.M."/>
            <person name="Lapidus A."/>
            <person name="Lindquist E.A."/>
            <person name="Lipzen A.M."/>
            <person name="Meier-Kolthoff J.P."/>
            <person name="Ohm R.A."/>
            <person name="Otillar R.P."/>
            <person name="Pangilinan J.L."/>
            <person name="Peng Y."/>
            <person name="Rokas A."/>
            <person name="Rosa C.A."/>
            <person name="Scheuner C."/>
            <person name="Sibirny A.A."/>
            <person name="Slot J.C."/>
            <person name="Stielow J.B."/>
            <person name="Sun H."/>
            <person name="Kurtzman C.P."/>
            <person name="Blackwell M."/>
            <person name="Grigoriev I.V."/>
            <person name="Jeffries T.W."/>
        </authorList>
    </citation>
    <scope>NUCLEOTIDE SEQUENCE [LARGE SCALE GENOMIC DNA]</scope>
    <source>
        <strain evidence="3 4">DSM 6958</strain>
    </source>
</reference>
<dbReference type="Pfam" id="PF23585">
    <property type="entry name" value="DUF7137"/>
    <property type="match status" value="1"/>
</dbReference>
<proteinExistence type="predicted"/>
<feature type="region of interest" description="Disordered" evidence="1">
    <location>
        <begin position="1"/>
        <end position="45"/>
    </location>
</feature>